<dbReference type="OrthoDB" id="7159403at2"/>
<dbReference type="eggNOG" id="ENOG50338WN">
    <property type="taxonomic scope" value="Bacteria"/>
</dbReference>
<proteinExistence type="predicted"/>
<dbReference type="GO" id="GO:0005840">
    <property type="term" value="C:ribosome"/>
    <property type="evidence" value="ECO:0007669"/>
    <property type="project" value="UniProtKB-KW"/>
</dbReference>
<protein>
    <submittedName>
        <fullName evidence="2">50S ribosomal protein L1</fullName>
    </submittedName>
</protein>
<dbReference type="Proteomes" id="UP000006230">
    <property type="component" value="Unassembled WGS sequence"/>
</dbReference>
<keyword evidence="1" id="KW-1133">Transmembrane helix</keyword>
<name>Q0FQC2_SALBH</name>
<organism evidence="2 3">
    <name type="scientific">Salipiger bermudensis (strain DSM 26914 / JCM 13377 / KCTC 12554 / HTCC2601)</name>
    <name type="common">Pelagibaca bermudensis</name>
    <dbReference type="NCBI Taxonomy" id="314265"/>
    <lineage>
        <taxon>Bacteria</taxon>
        <taxon>Pseudomonadati</taxon>
        <taxon>Pseudomonadota</taxon>
        <taxon>Alphaproteobacteria</taxon>
        <taxon>Rhodobacterales</taxon>
        <taxon>Roseobacteraceae</taxon>
        <taxon>Salipiger</taxon>
    </lineage>
</organism>
<dbReference type="AlphaFoldDB" id="Q0FQC2"/>
<keyword evidence="1" id="KW-0812">Transmembrane</keyword>
<sequence>MTVVNETPPTKATVILAQVFISCLMAFLMTGIFTAIPTALAPGWVGTWLTCFVTAWPIAFVLSMAVGPLSFWLAHRTQHLLAIARG</sequence>
<keyword evidence="3" id="KW-1185">Reference proteome</keyword>
<keyword evidence="2" id="KW-0687">Ribonucleoprotein</keyword>
<gene>
    <name evidence="2" type="ORF">R2601_09727</name>
</gene>
<comment type="caution">
    <text evidence="2">The sequence shown here is derived from an EMBL/GenBank/DDBJ whole genome shotgun (WGS) entry which is preliminary data.</text>
</comment>
<dbReference type="EMBL" id="AATQ01000015">
    <property type="protein sequence ID" value="EAU46325.1"/>
    <property type="molecule type" value="Genomic_DNA"/>
</dbReference>
<feature type="transmembrane region" description="Helical" evidence="1">
    <location>
        <begin position="12"/>
        <end position="36"/>
    </location>
</feature>
<dbReference type="InterPro" id="IPR021529">
    <property type="entry name" value="DUF2798"/>
</dbReference>
<dbReference type="RefSeq" id="WP_007792838.1">
    <property type="nucleotide sequence ID" value="NZ_DS022276.1"/>
</dbReference>
<accession>Q0FQC2</accession>
<reference evidence="2 3" key="1">
    <citation type="journal article" date="2010" name="J. Bacteriol.">
        <title>Genome sequences of Pelagibaca bermudensis HTCC2601T and Maritimibacter alkaliphilus HTCC2654T, the type strains of two marine Roseobacter genera.</title>
        <authorList>
            <person name="Thrash J.C."/>
            <person name="Cho J.C."/>
            <person name="Ferriera S."/>
            <person name="Johnson J."/>
            <person name="Vergin K.L."/>
            <person name="Giovannoni S.J."/>
        </authorList>
    </citation>
    <scope>NUCLEOTIDE SEQUENCE [LARGE SCALE GENOMIC DNA]</scope>
    <source>
        <strain evidence="3">DSM 26914 / JCM 13377 / KCTC 12554 / HTCC2601</strain>
    </source>
</reference>
<feature type="transmembrane region" description="Helical" evidence="1">
    <location>
        <begin position="56"/>
        <end position="75"/>
    </location>
</feature>
<keyword evidence="1" id="KW-0472">Membrane</keyword>
<evidence type="ECO:0000256" key="1">
    <source>
        <dbReference type="SAM" id="Phobius"/>
    </source>
</evidence>
<dbReference type="Pfam" id="PF11391">
    <property type="entry name" value="DUF2798"/>
    <property type="match status" value="1"/>
</dbReference>
<evidence type="ECO:0000313" key="3">
    <source>
        <dbReference type="Proteomes" id="UP000006230"/>
    </source>
</evidence>
<keyword evidence="2" id="KW-0689">Ribosomal protein</keyword>
<dbReference type="HOGENOM" id="CLU_173298_5_0_5"/>
<evidence type="ECO:0000313" key="2">
    <source>
        <dbReference type="EMBL" id="EAU46325.1"/>
    </source>
</evidence>